<evidence type="ECO:0000313" key="2">
    <source>
        <dbReference type="Ensembl" id="ENSACCP00020013082.1"/>
    </source>
</evidence>
<dbReference type="Proteomes" id="UP000472275">
    <property type="component" value="Chromosome 12"/>
</dbReference>
<dbReference type="InParanoid" id="A0A663ELB5"/>
<feature type="region of interest" description="Disordered" evidence="1">
    <location>
        <begin position="56"/>
        <end position="101"/>
    </location>
</feature>
<proteinExistence type="predicted"/>
<dbReference type="Ensembl" id="ENSACCT00020013681.1">
    <property type="protein sequence ID" value="ENSACCP00020013082.1"/>
    <property type="gene ID" value="ENSACCG00020009010.1"/>
</dbReference>
<accession>A0A663ELB5</accession>
<dbReference type="AlphaFoldDB" id="A0A663ELB5"/>
<sequence length="143" mass="15305">MPAPLGNPTVCKVWLFGRVLLTSARKGFSFLCPGSSQHPVKKRGRLTPRSAAWEWHPGAQNPAQGSSPHLLIPMNRNKNLSPSPAETSKPSAQRRSWPRKASRAKTLAGVFPGSFLGCFCCCACCGTGDRGLERPAGHPWAGG</sequence>
<evidence type="ECO:0000256" key="1">
    <source>
        <dbReference type="SAM" id="MobiDB-lite"/>
    </source>
</evidence>
<name>A0A663ELB5_AQUCH</name>
<evidence type="ECO:0000313" key="3">
    <source>
        <dbReference type="Proteomes" id="UP000472275"/>
    </source>
</evidence>
<organism evidence="2 3">
    <name type="scientific">Aquila chrysaetos chrysaetos</name>
    <dbReference type="NCBI Taxonomy" id="223781"/>
    <lineage>
        <taxon>Eukaryota</taxon>
        <taxon>Metazoa</taxon>
        <taxon>Chordata</taxon>
        <taxon>Craniata</taxon>
        <taxon>Vertebrata</taxon>
        <taxon>Euteleostomi</taxon>
        <taxon>Archelosauria</taxon>
        <taxon>Archosauria</taxon>
        <taxon>Dinosauria</taxon>
        <taxon>Saurischia</taxon>
        <taxon>Theropoda</taxon>
        <taxon>Coelurosauria</taxon>
        <taxon>Aves</taxon>
        <taxon>Neognathae</taxon>
        <taxon>Neoaves</taxon>
        <taxon>Telluraves</taxon>
        <taxon>Accipitrimorphae</taxon>
        <taxon>Accipitriformes</taxon>
        <taxon>Accipitridae</taxon>
        <taxon>Accipitrinae</taxon>
        <taxon>Aquila</taxon>
    </lineage>
</organism>
<feature type="compositionally biased region" description="Polar residues" evidence="1">
    <location>
        <begin position="76"/>
        <end position="94"/>
    </location>
</feature>
<protein>
    <submittedName>
        <fullName evidence="2">Uncharacterized protein</fullName>
    </submittedName>
</protein>
<reference evidence="2" key="2">
    <citation type="submission" date="2025-09" db="UniProtKB">
        <authorList>
            <consortium name="Ensembl"/>
        </authorList>
    </citation>
    <scope>IDENTIFICATION</scope>
</reference>
<reference evidence="2" key="1">
    <citation type="submission" date="2025-08" db="UniProtKB">
        <authorList>
            <consortium name="Ensembl"/>
        </authorList>
    </citation>
    <scope>IDENTIFICATION</scope>
</reference>
<keyword evidence="3" id="KW-1185">Reference proteome</keyword>